<keyword evidence="9" id="KW-0234">DNA repair</keyword>
<dbReference type="GO" id="GO:0003677">
    <property type="term" value="F:DNA binding"/>
    <property type="evidence" value="ECO:0007669"/>
    <property type="project" value="UniProtKB-KW"/>
</dbReference>
<evidence type="ECO:0000313" key="17">
    <source>
        <dbReference type="EnsemblMetazoa" id="XP_030838242"/>
    </source>
</evidence>
<keyword evidence="10" id="KW-0456">Lyase</keyword>
<dbReference type="RefSeq" id="XP_030838242.1">
    <property type="nucleotide sequence ID" value="XM_030982382.1"/>
</dbReference>
<dbReference type="PROSITE" id="PS01083">
    <property type="entry name" value="DNA_PHOTOLYASES_2_1"/>
    <property type="match status" value="1"/>
</dbReference>
<dbReference type="InterPro" id="IPR006050">
    <property type="entry name" value="DNA_photolyase_N"/>
</dbReference>
<proteinExistence type="inferred from homology"/>
<dbReference type="SUPFAM" id="SSF52425">
    <property type="entry name" value="Cryptochrome/photolyase, N-terminal domain"/>
    <property type="match status" value="1"/>
</dbReference>
<evidence type="ECO:0000256" key="12">
    <source>
        <dbReference type="ARBA" id="ARBA00033999"/>
    </source>
</evidence>
<evidence type="ECO:0000256" key="7">
    <source>
        <dbReference type="ARBA" id="ARBA00022827"/>
    </source>
</evidence>
<dbReference type="Gene3D" id="1.25.40.80">
    <property type="match status" value="1"/>
</dbReference>
<dbReference type="NCBIfam" id="TIGR00591">
    <property type="entry name" value="phr2"/>
    <property type="match status" value="1"/>
</dbReference>
<dbReference type="AlphaFoldDB" id="A0A7M7NN77"/>
<dbReference type="SUPFAM" id="SSF48173">
    <property type="entry name" value="Cryptochrome/photolyase FAD-binding domain"/>
    <property type="match status" value="1"/>
</dbReference>
<dbReference type="OrthoDB" id="496749at2759"/>
<dbReference type="PANTHER" id="PTHR10211">
    <property type="entry name" value="DEOXYRIBODIPYRIMIDINE PHOTOLYASE"/>
    <property type="match status" value="1"/>
</dbReference>
<evidence type="ECO:0000256" key="6">
    <source>
        <dbReference type="ARBA" id="ARBA00022763"/>
    </source>
</evidence>
<dbReference type="InterPro" id="IPR032673">
    <property type="entry name" value="DNA_photolyase_2_CS"/>
</dbReference>
<dbReference type="Gene3D" id="3.40.50.620">
    <property type="entry name" value="HUPs"/>
    <property type="match status" value="1"/>
</dbReference>
<evidence type="ECO:0000256" key="5">
    <source>
        <dbReference type="ARBA" id="ARBA00022630"/>
    </source>
</evidence>
<comment type="function">
    <text evidence="13">Involved in repair of UV radiation-induced DNA damage. Catalyzes the light-dependent monomerization (300-600 nm) of cyclobutyl pyrimidine dimers (in cis-syn configuration), which are formed between adjacent bases on the same DNA strand upon exposure to ultraviolet radiation.</text>
</comment>
<dbReference type="Pfam" id="PF00875">
    <property type="entry name" value="DNA_photolyase"/>
    <property type="match status" value="1"/>
</dbReference>
<feature type="region of interest" description="Disordered" evidence="15">
    <location>
        <begin position="36"/>
        <end position="67"/>
    </location>
</feature>
<evidence type="ECO:0000256" key="13">
    <source>
        <dbReference type="ARBA" id="ARBA00059220"/>
    </source>
</evidence>
<dbReference type="GO" id="GO:0000719">
    <property type="term" value="P:photoreactive repair"/>
    <property type="evidence" value="ECO:0000318"/>
    <property type="project" value="GO_Central"/>
</dbReference>
<evidence type="ECO:0000256" key="14">
    <source>
        <dbReference type="ARBA" id="ARBA00083107"/>
    </source>
</evidence>
<dbReference type="EC" id="4.1.99.3" evidence="3"/>
<dbReference type="Proteomes" id="UP000007110">
    <property type="component" value="Unassembled WGS sequence"/>
</dbReference>
<dbReference type="GeneID" id="593941"/>
<evidence type="ECO:0000256" key="11">
    <source>
        <dbReference type="ARBA" id="ARBA00031671"/>
    </source>
</evidence>
<dbReference type="InterPro" id="IPR036155">
    <property type="entry name" value="Crypto/Photolyase_N_sf"/>
</dbReference>
<reference evidence="18" key="1">
    <citation type="submission" date="2015-02" db="EMBL/GenBank/DDBJ databases">
        <title>Genome sequencing for Strongylocentrotus purpuratus.</title>
        <authorList>
            <person name="Murali S."/>
            <person name="Liu Y."/>
            <person name="Vee V."/>
            <person name="English A."/>
            <person name="Wang M."/>
            <person name="Skinner E."/>
            <person name="Han Y."/>
            <person name="Muzny D.M."/>
            <person name="Worley K.C."/>
            <person name="Gibbs R.A."/>
        </authorList>
    </citation>
    <scope>NUCLEOTIDE SEQUENCE</scope>
</reference>
<protein>
    <recommendedName>
        <fullName evidence="4">Deoxyribodipyrimidine photo-lyase</fullName>
        <ecNumber evidence="3">4.1.99.3</ecNumber>
    </recommendedName>
    <alternativeName>
        <fullName evidence="11">DNA photolyase</fullName>
    </alternativeName>
    <alternativeName>
        <fullName evidence="14">Photoreactivating enzyme</fullName>
    </alternativeName>
</protein>
<dbReference type="OMA" id="IHNYLRM"/>
<comment type="cofactor">
    <cofactor evidence="1">
        <name>FAD</name>
        <dbReference type="ChEBI" id="CHEBI:57692"/>
    </cofactor>
</comment>
<evidence type="ECO:0000256" key="2">
    <source>
        <dbReference type="ARBA" id="ARBA00006409"/>
    </source>
</evidence>
<evidence type="ECO:0000256" key="1">
    <source>
        <dbReference type="ARBA" id="ARBA00001974"/>
    </source>
</evidence>
<evidence type="ECO:0000256" key="8">
    <source>
        <dbReference type="ARBA" id="ARBA00023125"/>
    </source>
</evidence>
<keyword evidence="5" id="KW-0285">Flavoprotein</keyword>
<keyword evidence="8" id="KW-0238">DNA-binding</keyword>
<evidence type="ECO:0000256" key="10">
    <source>
        <dbReference type="ARBA" id="ARBA00023239"/>
    </source>
</evidence>
<dbReference type="PANTHER" id="PTHR10211:SF0">
    <property type="entry name" value="DEOXYRIBODIPYRIMIDINE PHOTO-LYASE"/>
    <property type="match status" value="1"/>
</dbReference>
<name>A0A7M7NN77_STRPU</name>
<dbReference type="GO" id="GO:0003904">
    <property type="term" value="F:deoxyribodipyrimidine photo-lyase activity"/>
    <property type="evidence" value="ECO:0000318"/>
    <property type="project" value="GO_Central"/>
</dbReference>
<dbReference type="InterPro" id="IPR014729">
    <property type="entry name" value="Rossmann-like_a/b/a_fold"/>
</dbReference>
<dbReference type="Gene3D" id="1.10.579.10">
    <property type="entry name" value="DNA Cyclobutane Dipyrimidine Photolyase, subunit A, domain 3"/>
    <property type="match status" value="1"/>
</dbReference>
<dbReference type="PROSITE" id="PS51645">
    <property type="entry name" value="PHR_CRY_ALPHA_BETA"/>
    <property type="match status" value="1"/>
</dbReference>
<comment type="similarity">
    <text evidence="2">Belongs to the DNA photolyase class-2 family.</text>
</comment>
<dbReference type="PROSITE" id="PS01084">
    <property type="entry name" value="DNA_PHOTOLYASES_2_2"/>
    <property type="match status" value="1"/>
</dbReference>
<evidence type="ECO:0000313" key="18">
    <source>
        <dbReference type="Proteomes" id="UP000007110"/>
    </source>
</evidence>
<evidence type="ECO:0000256" key="4">
    <source>
        <dbReference type="ARBA" id="ARBA00014046"/>
    </source>
</evidence>
<evidence type="ECO:0000256" key="15">
    <source>
        <dbReference type="SAM" id="MobiDB-lite"/>
    </source>
</evidence>
<dbReference type="KEGG" id="spu:593941"/>
<dbReference type="InterPro" id="IPR008148">
    <property type="entry name" value="DNA_photolyase_2"/>
</dbReference>
<dbReference type="EnsemblMetazoa" id="XM_030982382">
    <property type="protein sequence ID" value="XP_030838242"/>
    <property type="gene ID" value="LOC593941"/>
</dbReference>
<organism evidence="17 18">
    <name type="scientific">Strongylocentrotus purpuratus</name>
    <name type="common">Purple sea urchin</name>
    <dbReference type="NCBI Taxonomy" id="7668"/>
    <lineage>
        <taxon>Eukaryota</taxon>
        <taxon>Metazoa</taxon>
        <taxon>Echinodermata</taxon>
        <taxon>Eleutherozoa</taxon>
        <taxon>Echinozoa</taxon>
        <taxon>Echinoidea</taxon>
        <taxon>Euechinoidea</taxon>
        <taxon>Echinacea</taxon>
        <taxon>Camarodonta</taxon>
        <taxon>Echinidea</taxon>
        <taxon>Strongylocentrotidae</taxon>
        <taxon>Strongylocentrotus</taxon>
    </lineage>
</organism>
<dbReference type="InterPro" id="IPR036134">
    <property type="entry name" value="Crypto/Photolyase_FAD-like_sf"/>
</dbReference>
<dbReference type="InParanoid" id="A0A7M7NN77"/>
<comment type="catalytic activity">
    <reaction evidence="12">
        <text>cyclobutadipyrimidine (in DNA) = 2 pyrimidine residues (in DNA).</text>
        <dbReference type="EC" id="4.1.99.3"/>
    </reaction>
</comment>
<dbReference type="FunFam" id="1.10.579.10:FF:000002">
    <property type="entry name" value="Deoxyribodipyrimidine photolyase"/>
    <property type="match status" value="1"/>
</dbReference>
<keyword evidence="7" id="KW-0274">FAD</keyword>
<dbReference type="GO" id="GO:0009650">
    <property type="term" value="P:UV protection"/>
    <property type="evidence" value="ECO:0007669"/>
    <property type="project" value="UniProtKB-ARBA"/>
</dbReference>
<keyword evidence="6" id="KW-0227">DNA damage</keyword>
<dbReference type="InterPro" id="IPR052219">
    <property type="entry name" value="Photolyase_Class-2"/>
</dbReference>
<accession>A0A7M7NN77</accession>
<dbReference type="FunFam" id="3.40.50.620:FF:000110">
    <property type="entry name" value="Deoxyribodipyrimidine photolyase"/>
    <property type="match status" value="1"/>
</dbReference>
<sequence length="548" mass="63124">MITFSVQGLKLGHHCQCWKVVFLSRFIPSRSYSSIMGKDGQTAKRSSEGQDNGETSAAKKVKKEEDGAEVQDLQTKVASLRNASGSSILNFQFNKKRVKILSDTMDIAEDNRGIVYWMSRDQRVQDNWALLFAQRLAMKQEVPLHVCFCLVPKFLEGTIRHFNFVLEGLKEVSQELHLLDISFHLLIGYAKDVLPGFIKDHGLGAVVTDFSPLRTSSQWVTDVKEELPKNIPFCQVDAHNVVPCWEASNKLEYGARTIRPKITKQLSTYLTEFPPVICHPQKAKAKAEPIDWEGAYASLEVDQTVKPVDWAKPGTSEGMKMLDSFVKERLRYFSSARNDPTKSVCSNLSPWIHFGQLSSQRAALIVRLYRSRFSESVAAFIEESIIRRELSDNFCFYNDKYDSIEGTNDWAKKTLKDHAKDKRDYVYSRETLERAKTYDQLWNSAQKQMVREGKMHGFLRMYWAKKILEWTTSPEEALEIAIYLNDRYSLDGRDPNGYVGCMWSICGIHDQGWGERPVFGKIRFMNYKGCKRKFDVDTFVNRYKKYNL</sequence>
<evidence type="ECO:0000256" key="3">
    <source>
        <dbReference type="ARBA" id="ARBA00013149"/>
    </source>
</evidence>
<keyword evidence="18" id="KW-1185">Reference proteome</keyword>
<reference evidence="17" key="2">
    <citation type="submission" date="2021-01" db="UniProtKB">
        <authorList>
            <consortium name="EnsemblMetazoa"/>
        </authorList>
    </citation>
    <scope>IDENTIFICATION</scope>
</reference>
<feature type="domain" description="Photolyase/cryptochrome alpha/beta" evidence="16">
    <location>
        <begin position="112"/>
        <end position="244"/>
    </location>
</feature>
<evidence type="ECO:0000256" key="9">
    <source>
        <dbReference type="ARBA" id="ARBA00023204"/>
    </source>
</evidence>
<evidence type="ECO:0000259" key="16">
    <source>
        <dbReference type="PROSITE" id="PS51645"/>
    </source>
</evidence>
<dbReference type="FunFam" id="1.25.40.80:FF:000004">
    <property type="entry name" value="Deoxyribodipyrimidine photolyase"/>
    <property type="match status" value="1"/>
</dbReference>